<accession>A0A094PYR2</accession>
<evidence type="ECO:0000259" key="1">
    <source>
        <dbReference type="Pfam" id="PF00266"/>
    </source>
</evidence>
<dbReference type="Gene3D" id="3.90.1150.10">
    <property type="entry name" value="Aspartate Aminotransferase, domain 1"/>
    <property type="match status" value="1"/>
</dbReference>
<reference evidence="2" key="1">
    <citation type="submission" date="2014-06" db="EMBL/GenBank/DDBJ databases">
        <title>Key roles for freshwater Actinobacteria revealed by deep metagenomic sequencing.</title>
        <authorList>
            <person name="Ghai R."/>
            <person name="Mizuno C.M."/>
            <person name="Picazo A."/>
            <person name="Camacho A."/>
            <person name="Rodriguez-Valera F."/>
        </authorList>
    </citation>
    <scope>NUCLEOTIDE SEQUENCE</scope>
</reference>
<dbReference type="InterPro" id="IPR015422">
    <property type="entry name" value="PyrdxlP-dep_Trfase_small"/>
</dbReference>
<dbReference type="InterPro" id="IPR015421">
    <property type="entry name" value="PyrdxlP-dep_Trfase_major"/>
</dbReference>
<proteinExistence type="predicted"/>
<dbReference type="PANTHER" id="PTHR43586">
    <property type="entry name" value="CYSTEINE DESULFURASE"/>
    <property type="match status" value="1"/>
</dbReference>
<dbReference type="InterPro" id="IPR000192">
    <property type="entry name" value="Aminotrans_V_dom"/>
</dbReference>
<name>A0A094PYR2_9ZZZZ</name>
<feature type="domain" description="Aminotransferase class V" evidence="1">
    <location>
        <begin position="39"/>
        <end position="347"/>
    </location>
</feature>
<dbReference type="EMBL" id="JNSL01000132">
    <property type="protein sequence ID" value="KGA14894.1"/>
    <property type="molecule type" value="Genomic_DNA"/>
</dbReference>
<dbReference type="InterPro" id="IPR015424">
    <property type="entry name" value="PyrdxlP-dep_Trfase"/>
</dbReference>
<sequence>MNSCSQGAIADSVKESFDTYLKTLELKGSAWGDWAGHQENVRDLLGKFFNVPANQIAVTTSASAGVASLASALDFTGKRNKVVTTDNEFPTIGQIWHAQERRGAKVIHVPSKEDLTVDLSALLSAIDEETLIVSVTHVCFRNGTMTELEPIIEAAHKAGALILVDAYQAVGAIPIDLSKLKTDFLVGGVLKYMLGAPGVGFMFARPETTSHLIPTATGWFAADNIFAMAIHSYDPAKDARRFESGTPAIPSLYPAAAGMEYVLKIGLENIAAYVAPLHDELREGISELGYRVVTPKAPQNHAAMLAIATMDENAHVSALEKEKVIVSSRDGNVRISPHFYNDREDVAKVIAAFAKTKQFLRG</sequence>
<gene>
    <name evidence="2" type="ORF">GM51_16170</name>
</gene>
<dbReference type="Pfam" id="PF00266">
    <property type="entry name" value="Aminotran_5"/>
    <property type="match status" value="1"/>
</dbReference>
<evidence type="ECO:0000313" key="2">
    <source>
        <dbReference type="EMBL" id="KGA14894.1"/>
    </source>
</evidence>
<dbReference type="AlphaFoldDB" id="A0A094PYR2"/>
<dbReference type="PANTHER" id="PTHR43586:SF15">
    <property type="entry name" value="BLR3095 PROTEIN"/>
    <property type="match status" value="1"/>
</dbReference>
<protein>
    <recommendedName>
        <fullName evidence="1">Aminotransferase class V domain-containing protein</fullName>
    </recommendedName>
</protein>
<comment type="caution">
    <text evidence="2">The sequence shown here is derived from an EMBL/GenBank/DDBJ whole genome shotgun (WGS) entry which is preliminary data.</text>
</comment>
<organism evidence="2">
    <name type="scientific">freshwater metagenome</name>
    <dbReference type="NCBI Taxonomy" id="449393"/>
    <lineage>
        <taxon>unclassified sequences</taxon>
        <taxon>metagenomes</taxon>
        <taxon>ecological metagenomes</taxon>
    </lineage>
</organism>
<dbReference type="Gene3D" id="3.40.640.10">
    <property type="entry name" value="Type I PLP-dependent aspartate aminotransferase-like (Major domain)"/>
    <property type="match status" value="1"/>
</dbReference>
<dbReference type="SUPFAM" id="SSF53383">
    <property type="entry name" value="PLP-dependent transferases"/>
    <property type="match status" value="1"/>
</dbReference>